<accession>A0A5J4KHD6</accession>
<dbReference type="Gene3D" id="2.60.40.1240">
    <property type="match status" value="1"/>
</dbReference>
<reference evidence="5 6" key="1">
    <citation type="journal article" date="2019" name="Int. J. Syst. Evol. Microbiol.">
        <title>Thermogemmatispora aurantia sp. nov. and Thermogemmatispora argillosa sp. nov., within the class Ktedonobacteria, and emended description of the genus Thermogemmatispora.</title>
        <authorList>
            <person name="Zheng Y."/>
            <person name="Wang C.M."/>
            <person name="Sakai Y."/>
            <person name="Abe K."/>
            <person name="Yokota A."/>
            <person name="Yabe S."/>
        </authorList>
    </citation>
    <scope>NUCLEOTIDE SEQUENCE [LARGE SCALE GENOMIC DNA]</scope>
    <source>
        <strain evidence="5 6">A1-2</strain>
    </source>
</reference>
<dbReference type="AlphaFoldDB" id="A0A5J4KHD6"/>
<gene>
    <name evidence="5" type="ORF">KTAU_43440</name>
</gene>
<feature type="transmembrane region" description="Helical" evidence="3">
    <location>
        <begin position="20"/>
        <end position="44"/>
    </location>
</feature>
<dbReference type="Proteomes" id="UP000334820">
    <property type="component" value="Unassembled WGS sequence"/>
</dbReference>
<feature type="region of interest" description="Disordered" evidence="2">
    <location>
        <begin position="45"/>
        <end position="101"/>
    </location>
</feature>
<dbReference type="EMBL" id="BKZV01000010">
    <property type="protein sequence ID" value="GER85710.1"/>
    <property type="molecule type" value="Genomic_DNA"/>
</dbReference>
<comment type="caution">
    <text evidence="5">The sequence shown here is derived from an EMBL/GenBank/DDBJ whole genome shotgun (WGS) entry which is preliminary data.</text>
</comment>
<feature type="domain" description="DUF4352" evidence="4">
    <location>
        <begin position="103"/>
        <end position="218"/>
    </location>
</feature>
<dbReference type="InterPro" id="IPR029051">
    <property type="entry name" value="DUF4352"/>
</dbReference>
<sequence>MIQTPPSAAQASRRNLTWLWIIALVVVFLAGLGLGDVIGTLTAAPKASSTTNRSAPSASTTVGNTSTTATVATGNTTTGSSPTATPVSSSSSSTSSSSGSVHHKVGEAVNFNNTWQITLNSVQTSPGQGFDQPKAGDQYLLLDVTLLNVSNDEQEVAADFNFTLRDTEGREIQMAFVGFVSPPPTGKVEPQQKIRGTLAYEVPQSQHDFVLSFSDIMQSGQLFWDIHV</sequence>
<evidence type="ECO:0000256" key="2">
    <source>
        <dbReference type="SAM" id="MobiDB-lite"/>
    </source>
</evidence>
<evidence type="ECO:0000259" key="4">
    <source>
        <dbReference type="Pfam" id="PF11611"/>
    </source>
</evidence>
<dbReference type="Pfam" id="PF11611">
    <property type="entry name" value="DUF4352"/>
    <property type="match status" value="1"/>
</dbReference>
<evidence type="ECO:0000313" key="6">
    <source>
        <dbReference type="Proteomes" id="UP000334820"/>
    </source>
</evidence>
<proteinExistence type="predicted"/>
<feature type="compositionally biased region" description="Polar residues" evidence="2">
    <location>
        <begin position="47"/>
        <end position="56"/>
    </location>
</feature>
<name>A0A5J4KHD6_9CHLR</name>
<keyword evidence="3" id="KW-0472">Membrane</keyword>
<keyword evidence="3" id="KW-1133">Transmembrane helix</keyword>
<keyword evidence="3" id="KW-0812">Transmembrane</keyword>
<organism evidence="5 6">
    <name type="scientific">Thermogemmatispora aurantia</name>
    <dbReference type="NCBI Taxonomy" id="2045279"/>
    <lineage>
        <taxon>Bacteria</taxon>
        <taxon>Bacillati</taxon>
        <taxon>Chloroflexota</taxon>
        <taxon>Ktedonobacteria</taxon>
        <taxon>Thermogemmatisporales</taxon>
        <taxon>Thermogemmatisporaceae</taxon>
        <taxon>Thermogemmatispora</taxon>
    </lineage>
</organism>
<evidence type="ECO:0000256" key="3">
    <source>
        <dbReference type="SAM" id="Phobius"/>
    </source>
</evidence>
<keyword evidence="1" id="KW-0732">Signal</keyword>
<dbReference type="InterPro" id="IPR029050">
    <property type="entry name" value="Immunoprotect_excell_Ig-like"/>
</dbReference>
<evidence type="ECO:0000256" key="1">
    <source>
        <dbReference type="ARBA" id="ARBA00022729"/>
    </source>
</evidence>
<evidence type="ECO:0000313" key="5">
    <source>
        <dbReference type="EMBL" id="GER85710.1"/>
    </source>
</evidence>
<protein>
    <recommendedName>
        <fullName evidence="4">DUF4352 domain-containing protein</fullName>
    </recommendedName>
</protein>
<feature type="compositionally biased region" description="Low complexity" evidence="2">
    <location>
        <begin position="57"/>
        <end position="100"/>
    </location>
</feature>
<keyword evidence="6" id="KW-1185">Reference proteome</keyword>